<keyword evidence="7" id="KW-0472">Membrane</keyword>
<dbReference type="GO" id="GO:0005743">
    <property type="term" value="C:mitochondrial inner membrane"/>
    <property type="evidence" value="ECO:0007669"/>
    <property type="project" value="UniProtKB-SubCell"/>
</dbReference>
<keyword evidence="8 11" id="KW-0143">Chaperone</keyword>
<dbReference type="GeneID" id="18165309"/>
<evidence type="ECO:0000256" key="10">
    <source>
        <dbReference type="ARBA" id="ARBA00031521"/>
    </source>
</evidence>
<dbReference type="Proteomes" id="UP000001610">
    <property type="component" value="Unassembled WGS sequence"/>
</dbReference>
<reference evidence="13 14" key="1">
    <citation type="journal article" date="2011" name="Genome Biol.">
        <title>Genome sequence of the insect pathogenic fungus Cordyceps militaris, a valued traditional Chinese medicine.</title>
        <authorList>
            <person name="Zheng P."/>
            <person name="Xia Y."/>
            <person name="Xiao G."/>
            <person name="Xiong C."/>
            <person name="Hu X."/>
            <person name="Zhang S."/>
            <person name="Zheng H."/>
            <person name="Huang Y."/>
            <person name="Zhou Y."/>
            <person name="Wang S."/>
            <person name="Zhao G.P."/>
            <person name="Liu X."/>
            <person name="St Leger R.J."/>
            <person name="Wang C."/>
        </authorList>
    </citation>
    <scope>NUCLEOTIDE SEQUENCE [LARGE SCALE GENOMIC DNA]</scope>
    <source>
        <strain evidence="13 14">CM01</strain>
    </source>
</reference>
<feature type="compositionally biased region" description="Polar residues" evidence="12">
    <location>
        <begin position="19"/>
        <end position="33"/>
    </location>
</feature>
<dbReference type="InterPro" id="IPR012420">
    <property type="entry name" value="Cbp4"/>
</dbReference>
<keyword evidence="3" id="KW-0812">Transmembrane</keyword>
<evidence type="ECO:0000256" key="9">
    <source>
        <dbReference type="ARBA" id="ARBA00025413"/>
    </source>
</evidence>
<dbReference type="GO" id="GO:0034551">
    <property type="term" value="P:mitochondrial respiratory chain complex III assembly"/>
    <property type="evidence" value="ECO:0007669"/>
    <property type="project" value="TreeGrafter"/>
</dbReference>
<name>G3J9T8_CORMM</name>
<dbReference type="OrthoDB" id="5576752at2759"/>
<dbReference type="InParanoid" id="G3J9T8"/>
<feature type="region of interest" description="Disordered" evidence="12">
    <location>
        <begin position="13"/>
        <end position="68"/>
    </location>
</feature>
<evidence type="ECO:0000256" key="5">
    <source>
        <dbReference type="ARBA" id="ARBA00022989"/>
    </source>
</evidence>
<dbReference type="PANTHER" id="PTHR28202">
    <property type="entry name" value="ASSEMBLY FACTOR CBP4"/>
    <property type="match status" value="1"/>
</dbReference>
<evidence type="ECO:0000256" key="6">
    <source>
        <dbReference type="ARBA" id="ARBA00023128"/>
    </source>
</evidence>
<dbReference type="Pfam" id="PF07960">
    <property type="entry name" value="CBP4"/>
    <property type="match status" value="1"/>
</dbReference>
<evidence type="ECO:0000256" key="2">
    <source>
        <dbReference type="ARBA" id="ARBA00006780"/>
    </source>
</evidence>
<protein>
    <recommendedName>
        <fullName evidence="10 11">Cytochrome b mRNA-processing protein 4</fullName>
    </recommendedName>
</protein>
<evidence type="ECO:0000256" key="11">
    <source>
        <dbReference type="RuleBase" id="RU368005"/>
    </source>
</evidence>
<evidence type="ECO:0000313" key="14">
    <source>
        <dbReference type="Proteomes" id="UP000001610"/>
    </source>
</evidence>
<evidence type="ECO:0000256" key="1">
    <source>
        <dbReference type="ARBA" id="ARBA00004434"/>
    </source>
</evidence>
<dbReference type="EMBL" id="JH126400">
    <property type="protein sequence ID" value="EGX95011.1"/>
    <property type="molecule type" value="Genomic_DNA"/>
</dbReference>
<evidence type="ECO:0000256" key="8">
    <source>
        <dbReference type="ARBA" id="ARBA00023186"/>
    </source>
</evidence>
<evidence type="ECO:0000256" key="4">
    <source>
        <dbReference type="ARBA" id="ARBA00022792"/>
    </source>
</evidence>
<dbReference type="VEuPathDB" id="FungiDB:CCM_03283"/>
<keyword evidence="5" id="KW-1133">Transmembrane helix</keyword>
<evidence type="ECO:0000313" key="13">
    <source>
        <dbReference type="EMBL" id="EGX95011.1"/>
    </source>
</evidence>
<keyword evidence="14" id="KW-1185">Reference proteome</keyword>
<dbReference type="HOGENOM" id="CLU_1026783_0_0_1"/>
<dbReference type="KEGG" id="cmt:CCM_03283"/>
<comment type="similarity">
    <text evidence="2 11">Belongs to the CBP4 family.</text>
</comment>
<evidence type="ECO:0000256" key="3">
    <source>
        <dbReference type="ARBA" id="ARBA00022692"/>
    </source>
</evidence>
<dbReference type="PANTHER" id="PTHR28202:SF1">
    <property type="entry name" value="ASSEMBLY FACTOR CBP4"/>
    <property type="match status" value="1"/>
</dbReference>
<proteinExistence type="inferred from homology"/>
<keyword evidence="4 11" id="KW-0999">Mitochondrion inner membrane</keyword>
<evidence type="ECO:0000256" key="7">
    <source>
        <dbReference type="ARBA" id="ARBA00023136"/>
    </source>
</evidence>
<comment type="subcellular location">
    <subcellularLocation>
        <location evidence="1 11">Mitochondrion inner membrane</location>
        <topology evidence="1 11">Single-pass membrane protein</topology>
    </subcellularLocation>
</comment>
<gene>
    <name evidence="13" type="ORF">CCM_03283</name>
</gene>
<accession>G3J9T8</accession>
<dbReference type="eggNOG" id="ENOG502S2G8">
    <property type="taxonomic scope" value="Eukaryota"/>
</dbReference>
<feature type="compositionally biased region" description="Basic and acidic residues" evidence="12">
    <location>
        <begin position="38"/>
        <end position="51"/>
    </location>
</feature>
<comment type="function">
    <text evidence="9 11">Essential for the assembly of ubiquinol-cytochrome c reductase. It has a direct effect on the correct occurrence of the Rieske protein, core 4, core 5 and apocytochrome b.</text>
</comment>
<evidence type="ECO:0000256" key="12">
    <source>
        <dbReference type="SAM" id="MobiDB-lite"/>
    </source>
</evidence>
<dbReference type="RefSeq" id="XP_006668497.1">
    <property type="nucleotide sequence ID" value="XM_006668434.1"/>
</dbReference>
<dbReference type="AlphaFoldDB" id="G3J9T8"/>
<sequence length="271" mass="30918">MFLAMHTKYCCARPPSQLGVASNRQNPRLQLNRASRHNRNDERTTTKDDCARTFPVPSPPIHRGKKNVHIHHDPPPPFRRVDSPTPPHSATMPSPRNWGLWTKVIVAGIGVSVGGPALTYWVVPTEEELRARYNPDLLRKSIEGRAEREAEFNDFVTRLKAYSKSDKPIWTVIKEEEERQKRREATSTKELAREAEARREAMRKEVGLDVLFLLQAEESSSTEEGPLQVTYSSNGTTHFEMIADNYALLVYTLTMISDPTQIGIKKWQTLM</sequence>
<organism evidence="13 14">
    <name type="scientific">Cordyceps militaris (strain CM01)</name>
    <name type="common">Caterpillar fungus</name>
    <dbReference type="NCBI Taxonomy" id="983644"/>
    <lineage>
        <taxon>Eukaryota</taxon>
        <taxon>Fungi</taxon>
        <taxon>Dikarya</taxon>
        <taxon>Ascomycota</taxon>
        <taxon>Pezizomycotina</taxon>
        <taxon>Sordariomycetes</taxon>
        <taxon>Hypocreomycetidae</taxon>
        <taxon>Hypocreales</taxon>
        <taxon>Cordycipitaceae</taxon>
        <taxon>Cordyceps</taxon>
    </lineage>
</organism>
<keyword evidence="6 11" id="KW-0496">Mitochondrion</keyword>